<protein>
    <submittedName>
        <fullName evidence="2">Uncharacterized protein</fullName>
    </submittedName>
</protein>
<feature type="region of interest" description="Disordered" evidence="1">
    <location>
        <begin position="1"/>
        <end position="34"/>
    </location>
</feature>
<evidence type="ECO:0000256" key="1">
    <source>
        <dbReference type="SAM" id="MobiDB-lite"/>
    </source>
</evidence>
<sequence>MAAQAPGDSPPSTQKCTSTHVPLMEESNWNQVSPGKVGRTYEQKQNHTVISPSRFQLLADDGDPIGNPVEEEEQNDLDQGSSPMMMDEVEEREILSKEDIIGEPVNKEGKIKKNKLFA</sequence>
<dbReference type="Proteomes" id="UP000266723">
    <property type="component" value="Unassembled WGS sequence"/>
</dbReference>
<feature type="region of interest" description="Disordered" evidence="1">
    <location>
        <begin position="60"/>
        <end position="83"/>
    </location>
</feature>
<dbReference type="EMBL" id="QGKV02000299">
    <property type="protein sequence ID" value="KAF3590565.1"/>
    <property type="molecule type" value="Genomic_DNA"/>
</dbReference>
<gene>
    <name evidence="2" type="ORF">DY000_02023409</name>
</gene>
<organism evidence="2 3">
    <name type="scientific">Brassica cretica</name>
    <name type="common">Mustard</name>
    <dbReference type="NCBI Taxonomy" id="69181"/>
    <lineage>
        <taxon>Eukaryota</taxon>
        <taxon>Viridiplantae</taxon>
        <taxon>Streptophyta</taxon>
        <taxon>Embryophyta</taxon>
        <taxon>Tracheophyta</taxon>
        <taxon>Spermatophyta</taxon>
        <taxon>Magnoliopsida</taxon>
        <taxon>eudicotyledons</taxon>
        <taxon>Gunneridae</taxon>
        <taxon>Pentapetalae</taxon>
        <taxon>rosids</taxon>
        <taxon>malvids</taxon>
        <taxon>Brassicales</taxon>
        <taxon>Brassicaceae</taxon>
        <taxon>Brassiceae</taxon>
        <taxon>Brassica</taxon>
    </lineage>
</organism>
<comment type="caution">
    <text evidence="2">The sequence shown here is derived from an EMBL/GenBank/DDBJ whole genome shotgun (WGS) entry which is preliminary data.</text>
</comment>
<reference evidence="2 3" key="1">
    <citation type="journal article" date="2020" name="BMC Genomics">
        <title>Intraspecific diversification of the crop wild relative Brassica cretica Lam. using demographic model selection.</title>
        <authorList>
            <person name="Kioukis A."/>
            <person name="Michalopoulou V.A."/>
            <person name="Briers L."/>
            <person name="Pirintsos S."/>
            <person name="Studholme D.J."/>
            <person name="Pavlidis P."/>
            <person name="Sarris P.F."/>
        </authorList>
    </citation>
    <scope>NUCLEOTIDE SEQUENCE [LARGE SCALE GENOMIC DNA]</scope>
    <source>
        <strain evidence="3">cv. PFS-1207/04</strain>
    </source>
</reference>
<evidence type="ECO:0000313" key="2">
    <source>
        <dbReference type="EMBL" id="KAF3590565.1"/>
    </source>
</evidence>
<keyword evidence="3" id="KW-1185">Reference proteome</keyword>
<accession>A0ABQ7E229</accession>
<feature type="compositionally biased region" description="Polar residues" evidence="1">
    <location>
        <begin position="10"/>
        <end position="20"/>
    </location>
</feature>
<proteinExistence type="predicted"/>
<evidence type="ECO:0000313" key="3">
    <source>
        <dbReference type="Proteomes" id="UP000266723"/>
    </source>
</evidence>
<name>A0ABQ7E229_BRACR</name>